<dbReference type="InterPro" id="IPR050359">
    <property type="entry name" value="bHLH_transcription_factors"/>
</dbReference>
<accession>A0A1S3KCQ6</accession>
<dbReference type="Pfam" id="PF00010">
    <property type="entry name" value="HLH"/>
    <property type="match status" value="1"/>
</dbReference>
<dbReference type="OMA" id="ANVQNRC"/>
<dbReference type="PANTHER" id="PTHR19290:SF147">
    <property type="entry name" value="HELIX-LOOP-HELIX PROTEIN DELILAH"/>
    <property type="match status" value="1"/>
</dbReference>
<dbReference type="Gene3D" id="4.10.280.10">
    <property type="entry name" value="Helix-loop-helix DNA-binding domain"/>
    <property type="match status" value="1"/>
</dbReference>
<feature type="compositionally biased region" description="Basic and acidic residues" evidence="1">
    <location>
        <begin position="33"/>
        <end position="50"/>
    </location>
</feature>
<gene>
    <name evidence="4" type="primary">LOC106180827</name>
</gene>
<dbReference type="SUPFAM" id="SSF47459">
    <property type="entry name" value="HLH, helix-loop-helix DNA-binding domain"/>
    <property type="match status" value="1"/>
</dbReference>
<reference evidence="4" key="1">
    <citation type="submission" date="2025-08" db="UniProtKB">
        <authorList>
            <consortium name="RefSeq"/>
        </authorList>
    </citation>
    <scope>IDENTIFICATION</scope>
    <source>
        <tissue evidence="4">Gonads</tissue>
    </source>
</reference>
<proteinExistence type="predicted"/>
<dbReference type="CDD" id="cd11431">
    <property type="entry name" value="bHLH_TS_taxi_Dei"/>
    <property type="match status" value="1"/>
</dbReference>
<feature type="compositionally biased region" description="Basic and acidic residues" evidence="1">
    <location>
        <begin position="86"/>
        <end position="99"/>
    </location>
</feature>
<evidence type="ECO:0000259" key="2">
    <source>
        <dbReference type="PROSITE" id="PS50888"/>
    </source>
</evidence>
<dbReference type="InParanoid" id="A0A1S3KCQ6"/>
<sequence>MEISAVCEFSFNSNEEKTTDRIRNDSESQTSDGSERSGSEKRKGSSKDDSGAQSIEEGQRPKRKRRECKTTSEYNFRYSSIINRINTERKRNTRKEPKPKSKPPPLSKYRRRTANARERDRMKEMNDAFETLRTVIPSYPVGDDGLKVTKITTLRLALNYIKALRDTLGYASSDSLSDQCLSPGSSEGGAVSPLPNHIPPPDVEMRSPPGSGLDSEGEAMVIS</sequence>
<dbReference type="GO" id="GO:0005634">
    <property type="term" value="C:nucleus"/>
    <property type="evidence" value="ECO:0007669"/>
    <property type="project" value="TreeGrafter"/>
</dbReference>
<feature type="compositionally biased region" description="Polar residues" evidence="1">
    <location>
        <begin position="174"/>
        <end position="185"/>
    </location>
</feature>
<dbReference type="PROSITE" id="PS50888">
    <property type="entry name" value="BHLH"/>
    <property type="match status" value="1"/>
</dbReference>
<dbReference type="GO" id="GO:0070888">
    <property type="term" value="F:E-box binding"/>
    <property type="evidence" value="ECO:0007669"/>
    <property type="project" value="TreeGrafter"/>
</dbReference>
<feature type="region of interest" description="Disordered" evidence="1">
    <location>
        <begin position="1"/>
        <end position="122"/>
    </location>
</feature>
<evidence type="ECO:0000256" key="1">
    <source>
        <dbReference type="SAM" id="MobiDB-lite"/>
    </source>
</evidence>
<dbReference type="RefSeq" id="XP_013420413.1">
    <property type="nucleotide sequence ID" value="XM_013564959.1"/>
</dbReference>
<name>A0A1S3KCQ6_LINAN</name>
<dbReference type="GO" id="GO:0046983">
    <property type="term" value="F:protein dimerization activity"/>
    <property type="evidence" value="ECO:0007669"/>
    <property type="project" value="InterPro"/>
</dbReference>
<evidence type="ECO:0000313" key="4">
    <source>
        <dbReference type="RefSeq" id="XP_013420413.1"/>
    </source>
</evidence>
<dbReference type="KEGG" id="lak:106180827"/>
<dbReference type="GO" id="GO:0003700">
    <property type="term" value="F:DNA-binding transcription factor activity"/>
    <property type="evidence" value="ECO:0007669"/>
    <property type="project" value="TreeGrafter"/>
</dbReference>
<dbReference type="AlphaFoldDB" id="A0A1S3KCQ6"/>
<dbReference type="InterPro" id="IPR011598">
    <property type="entry name" value="bHLH_dom"/>
</dbReference>
<dbReference type="FunCoup" id="A0A1S3KCQ6">
    <property type="interactions" value="220"/>
</dbReference>
<dbReference type="GeneID" id="106180827"/>
<dbReference type="PANTHER" id="PTHR19290">
    <property type="entry name" value="BASIC HELIX-LOOP-HELIX PROTEIN NEUROGENIN-RELATED"/>
    <property type="match status" value="1"/>
</dbReference>
<organism evidence="3 4">
    <name type="scientific">Lingula anatina</name>
    <name type="common">Brachiopod</name>
    <name type="synonym">Lingula unguis</name>
    <dbReference type="NCBI Taxonomy" id="7574"/>
    <lineage>
        <taxon>Eukaryota</taxon>
        <taxon>Metazoa</taxon>
        <taxon>Spiralia</taxon>
        <taxon>Lophotrochozoa</taxon>
        <taxon>Brachiopoda</taxon>
        <taxon>Linguliformea</taxon>
        <taxon>Lingulata</taxon>
        <taxon>Lingulida</taxon>
        <taxon>Linguloidea</taxon>
        <taxon>Lingulidae</taxon>
        <taxon>Lingula</taxon>
    </lineage>
</organism>
<dbReference type="Proteomes" id="UP000085678">
    <property type="component" value="Unplaced"/>
</dbReference>
<feature type="region of interest" description="Disordered" evidence="1">
    <location>
        <begin position="174"/>
        <end position="223"/>
    </location>
</feature>
<dbReference type="OrthoDB" id="10063280at2759"/>
<protein>
    <submittedName>
        <fullName evidence="4">Helix-loop-helix protein delilah-like</fullName>
    </submittedName>
</protein>
<dbReference type="STRING" id="7574.A0A1S3KCQ6"/>
<feature type="compositionally biased region" description="Polar residues" evidence="1">
    <location>
        <begin position="71"/>
        <end position="85"/>
    </location>
</feature>
<evidence type="ECO:0000313" key="3">
    <source>
        <dbReference type="Proteomes" id="UP000085678"/>
    </source>
</evidence>
<feature type="compositionally biased region" description="Basic and acidic residues" evidence="1">
    <location>
        <begin position="14"/>
        <end position="26"/>
    </location>
</feature>
<dbReference type="GO" id="GO:0045944">
    <property type="term" value="P:positive regulation of transcription by RNA polymerase II"/>
    <property type="evidence" value="ECO:0007669"/>
    <property type="project" value="TreeGrafter"/>
</dbReference>
<keyword evidence="3" id="KW-1185">Reference proteome</keyword>
<dbReference type="GO" id="GO:0009653">
    <property type="term" value="P:anatomical structure morphogenesis"/>
    <property type="evidence" value="ECO:0007669"/>
    <property type="project" value="TreeGrafter"/>
</dbReference>
<dbReference type="SMART" id="SM00353">
    <property type="entry name" value="HLH"/>
    <property type="match status" value="1"/>
</dbReference>
<feature type="domain" description="BHLH" evidence="2">
    <location>
        <begin position="109"/>
        <end position="164"/>
    </location>
</feature>
<dbReference type="InterPro" id="IPR036638">
    <property type="entry name" value="HLH_DNA-bd_sf"/>
</dbReference>